<proteinExistence type="predicted"/>
<evidence type="ECO:0000256" key="3">
    <source>
        <dbReference type="ARBA" id="ARBA00012438"/>
    </source>
</evidence>
<dbReference type="SMART" id="SM00065">
    <property type="entry name" value="GAF"/>
    <property type="match status" value="1"/>
</dbReference>
<comment type="caution">
    <text evidence="5">The sequence shown here is derived from an EMBL/GenBank/DDBJ whole genome shotgun (WGS) entry which is preliminary data.</text>
</comment>
<gene>
    <name evidence="5" type="ORF">G3T38_10345</name>
</gene>
<dbReference type="CDD" id="cd00082">
    <property type="entry name" value="HisKA"/>
    <property type="match status" value="1"/>
</dbReference>
<feature type="domain" description="GAF" evidence="4">
    <location>
        <begin position="30"/>
        <end position="175"/>
    </location>
</feature>
<dbReference type="InterPro" id="IPR029016">
    <property type="entry name" value="GAF-like_dom_sf"/>
</dbReference>
<dbReference type="InterPro" id="IPR003661">
    <property type="entry name" value="HisK_dim/P_dom"/>
</dbReference>
<sequence>MSAVDDDGIARLASAERLADLESSGLLDEPIVGALDALTKVAHTALGDDTTALVTAITADEQIVVSLASHGAPGDRPLPVPLSHSLCKTVVITGEPHVDAAVADDVLHPGKWSHLGVGAYAGFPLRGPRGTVLGAVCVITPEPRAWTSLDLQVMRSLTTAAEFVVSMLAIARRERLARLSGAVPLEPVARVQHGLRTPLTSLLGFLELLVDGSVGDLTVEQLDALERCRRNALELRDAVDVLGTLGA</sequence>
<comment type="subcellular location">
    <subcellularLocation>
        <location evidence="2">Cell membrane</location>
    </subcellularLocation>
</comment>
<organism evidence="5 6">
    <name type="scientific">Nocardioides zeae</name>
    <dbReference type="NCBI Taxonomy" id="1457234"/>
    <lineage>
        <taxon>Bacteria</taxon>
        <taxon>Bacillati</taxon>
        <taxon>Actinomycetota</taxon>
        <taxon>Actinomycetes</taxon>
        <taxon>Propionibacteriales</taxon>
        <taxon>Nocardioidaceae</taxon>
        <taxon>Nocardioides</taxon>
    </lineage>
</organism>
<name>A0A6P0HKA7_9ACTN</name>
<dbReference type="RefSeq" id="WP_163772221.1">
    <property type="nucleotide sequence ID" value="NZ_JAAGXA010000006.1"/>
</dbReference>
<dbReference type="PANTHER" id="PTHR43102">
    <property type="entry name" value="SLR1143 PROTEIN"/>
    <property type="match status" value="1"/>
</dbReference>
<reference evidence="5 6" key="1">
    <citation type="journal article" date="2014" name="Int. J. Syst. Evol. Microbiol.">
        <title>Nocardioides zeae sp. nov., isolated from the stem of Zea mays.</title>
        <authorList>
            <person name="Glaeser S.P."/>
            <person name="McInroy J.A."/>
            <person name="Busse H.J."/>
            <person name="Kampfer P."/>
        </authorList>
    </citation>
    <scope>NUCLEOTIDE SEQUENCE [LARGE SCALE GENOMIC DNA]</scope>
    <source>
        <strain evidence="5 6">JCM 30728</strain>
    </source>
</reference>
<dbReference type="EC" id="2.7.13.3" evidence="3"/>
<dbReference type="EMBL" id="JAAGXA010000006">
    <property type="protein sequence ID" value="NEN78677.1"/>
    <property type="molecule type" value="Genomic_DNA"/>
</dbReference>
<evidence type="ECO:0000259" key="4">
    <source>
        <dbReference type="SMART" id="SM00065"/>
    </source>
</evidence>
<accession>A0A6P0HKA7</accession>
<dbReference type="SUPFAM" id="SSF47384">
    <property type="entry name" value="Homodimeric domain of signal transducing histidine kinase"/>
    <property type="match status" value="1"/>
</dbReference>
<evidence type="ECO:0000313" key="5">
    <source>
        <dbReference type="EMBL" id="NEN78677.1"/>
    </source>
</evidence>
<dbReference type="Proteomes" id="UP000468687">
    <property type="component" value="Unassembled WGS sequence"/>
</dbReference>
<dbReference type="Pfam" id="PF00512">
    <property type="entry name" value="HisKA"/>
    <property type="match status" value="1"/>
</dbReference>
<comment type="catalytic activity">
    <reaction evidence="1">
        <text>ATP + protein L-histidine = ADP + protein N-phospho-L-histidine.</text>
        <dbReference type="EC" id="2.7.13.3"/>
    </reaction>
</comment>
<dbReference type="GO" id="GO:0000155">
    <property type="term" value="F:phosphorelay sensor kinase activity"/>
    <property type="evidence" value="ECO:0007669"/>
    <property type="project" value="InterPro"/>
</dbReference>
<dbReference type="AlphaFoldDB" id="A0A6P0HKA7"/>
<dbReference type="InterPro" id="IPR036097">
    <property type="entry name" value="HisK_dim/P_sf"/>
</dbReference>
<dbReference type="Gene3D" id="3.30.450.40">
    <property type="match status" value="1"/>
</dbReference>
<dbReference type="SUPFAM" id="SSF55781">
    <property type="entry name" value="GAF domain-like"/>
    <property type="match status" value="1"/>
</dbReference>
<dbReference type="Gene3D" id="1.10.287.130">
    <property type="match status" value="1"/>
</dbReference>
<evidence type="ECO:0000256" key="2">
    <source>
        <dbReference type="ARBA" id="ARBA00004236"/>
    </source>
</evidence>
<dbReference type="InterPro" id="IPR003018">
    <property type="entry name" value="GAF"/>
</dbReference>
<dbReference type="GO" id="GO:0005886">
    <property type="term" value="C:plasma membrane"/>
    <property type="evidence" value="ECO:0007669"/>
    <property type="project" value="UniProtKB-SubCell"/>
</dbReference>
<dbReference type="Pfam" id="PF01590">
    <property type="entry name" value="GAF"/>
    <property type="match status" value="1"/>
</dbReference>
<keyword evidence="6" id="KW-1185">Reference proteome</keyword>
<dbReference type="PANTHER" id="PTHR43102:SF2">
    <property type="entry name" value="GAF DOMAIN-CONTAINING PROTEIN"/>
    <property type="match status" value="1"/>
</dbReference>
<evidence type="ECO:0000256" key="1">
    <source>
        <dbReference type="ARBA" id="ARBA00000085"/>
    </source>
</evidence>
<protein>
    <recommendedName>
        <fullName evidence="3">histidine kinase</fullName>
        <ecNumber evidence="3">2.7.13.3</ecNumber>
    </recommendedName>
</protein>
<evidence type="ECO:0000313" key="6">
    <source>
        <dbReference type="Proteomes" id="UP000468687"/>
    </source>
</evidence>